<feature type="domain" description="C2H2-type" evidence="10">
    <location>
        <begin position="121"/>
        <end position="148"/>
    </location>
</feature>
<evidence type="ECO:0000256" key="1">
    <source>
        <dbReference type="ARBA" id="ARBA00004123"/>
    </source>
</evidence>
<keyword evidence="5" id="KW-0805">Transcription regulation</keyword>
<evidence type="ECO:0000256" key="3">
    <source>
        <dbReference type="ARBA" id="ARBA00022771"/>
    </source>
</evidence>
<dbReference type="GO" id="GO:0008270">
    <property type="term" value="F:zinc ion binding"/>
    <property type="evidence" value="ECO:0007669"/>
    <property type="project" value="UniProtKB-KW"/>
</dbReference>
<protein>
    <recommendedName>
        <fullName evidence="10">C2H2-type domain-containing protein</fullName>
    </recommendedName>
</protein>
<keyword evidence="2" id="KW-0479">Metal-binding</keyword>
<evidence type="ECO:0000256" key="8">
    <source>
        <dbReference type="PROSITE-ProRule" id="PRU00042"/>
    </source>
</evidence>
<dbReference type="InterPro" id="IPR013087">
    <property type="entry name" value="Znf_C2H2_type"/>
</dbReference>
<evidence type="ECO:0000256" key="9">
    <source>
        <dbReference type="SAM" id="MobiDB-lite"/>
    </source>
</evidence>
<dbReference type="Gene3D" id="3.30.160.60">
    <property type="entry name" value="Classic Zinc Finger"/>
    <property type="match status" value="1"/>
</dbReference>
<evidence type="ECO:0000256" key="6">
    <source>
        <dbReference type="ARBA" id="ARBA00023163"/>
    </source>
</evidence>
<dbReference type="GO" id="GO:0005634">
    <property type="term" value="C:nucleus"/>
    <property type="evidence" value="ECO:0007669"/>
    <property type="project" value="UniProtKB-SubCell"/>
</dbReference>
<feature type="region of interest" description="Disordered" evidence="9">
    <location>
        <begin position="243"/>
        <end position="299"/>
    </location>
</feature>
<evidence type="ECO:0000313" key="11">
    <source>
        <dbReference type="EMBL" id="KAF8666998.1"/>
    </source>
</evidence>
<evidence type="ECO:0000256" key="4">
    <source>
        <dbReference type="ARBA" id="ARBA00022833"/>
    </source>
</evidence>
<dbReference type="AlphaFoldDB" id="A0A835AN24"/>
<feature type="compositionally biased region" description="Basic and acidic residues" evidence="9">
    <location>
        <begin position="282"/>
        <end position="293"/>
    </location>
</feature>
<dbReference type="PROSITE" id="PS50157">
    <property type="entry name" value="ZINC_FINGER_C2H2_2"/>
    <property type="match status" value="1"/>
</dbReference>
<keyword evidence="7" id="KW-0539">Nucleus</keyword>
<reference evidence="11" key="1">
    <citation type="submission" date="2020-07" db="EMBL/GenBank/DDBJ databases">
        <title>Genome sequence and genetic diversity analysis of an under-domesticated orphan crop, white fonio (Digitaria exilis).</title>
        <authorList>
            <person name="Bennetzen J.L."/>
            <person name="Chen S."/>
            <person name="Ma X."/>
            <person name="Wang X."/>
            <person name="Yssel A.E.J."/>
            <person name="Chaluvadi S.R."/>
            <person name="Johnson M."/>
            <person name="Gangashetty P."/>
            <person name="Hamidou F."/>
            <person name="Sanogo M.D."/>
            <person name="Zwaenepoel A."/>
            <person name="Wallace J."/>
            <person name="Van De Peer Y."/>
            <person name="Van Deynze A."/>
        </authorList>
    </citation>
    <scope>NUCLEOTIDE SEQUENCE</scope>
    <source>
        <tissue evidence="11">Leaves</tissue>
    </source>
</reference>
<dbReference type="Pfam" id="PF13912">
    <property type="entry name" value="zf-C2H2_6"/>
    <property type="match status" value="1"/>
</dbReference>
<evidence type="ECO:0000256" key="2">
    <source>
        <dbReference type="ARBA" id="ARBA00022723"/>
    </source>
</evidence>
<feature type="region of interest" description="Disordered" evidence="9">
    <location>
        <begin position="38"/>
        <end position="111"/>
    </location>
</feature>
<accession>A0A835AN24</accession>
<feature type="compositionally biased region" description="Polar residues" evidence="9">
    <location>
        <begin position="39"/>
        <end position="48"/>
    </location>
</feature>
<dbReference type="PANTHER" id="PTHR45801">
    <property type="entry name" value="OS07G0101800 PROTEIN"/>
    <property type="match status" value="1"/>
</dbReference>
<comment type="subcellular location">
    <subcellularLocation>
        <location evidence="1">Nucleus</location>
    </subcellularLocation>
</comment>
<dbReference type="EMBL" id="JACEFO010002303">
    <property type="protein sequence ID" value="KAF8666998.1"/>
    <property type="molecule type" value="Genomic_DNA"/>
</dbReference>
<keyword evidence="6" id="KW-0804">Transcription</keyword>
<feature type="compositionally biased region" description="Gly residues" evidence="9">
    <location>
        <begin position="264"/>
        <end position="279"/>
    </location>
</feature>
<evidence type="ECO:0000256" key="7">
    <source>
        <dbReference type="ARBA" id="ARBA00023242"/>
    </source>
</evidence>
<gene>
    <name evidence="11" type="ORF">HU200_053167</name>
</gene>
<comment type="caution">
    <text evidence="11">The sequence shown here is derived from an EMBL/GenBank/DDBJ whole genome shotgun (WGS) entry which is preliminary data.</text>
</comment>
<dbReference type="OrthoDB" id="780709at2759"/>
<dbReference type="Proteomes" id="UP000636709">
    <property type="component" value="Unassembled WGS sequence"/>
</dbReference>
<proteinExistence type="predicted"/>
<sequence>MTSLSKPCTIFYSGAADNTNALLFGHVPNFYNNLDRHPWTQTSPSSTRLRPGLPINPLQNLRPNHRMDSGSNMESKAASGDDAGDQEEVAAPPPPAAGDEAAAASSPPAAPAAAASPKPYYECVFCKRGFTTAQALGGHMNIHRRDRAKPAAAGRDSSPAAGFTSVSRNVECYNRYRHLGSSSYHPPPPSSSSTPIPVGAGTSFGMIYVSSGAAAAPTARMDAESGGSPSGVSPRELSLFDEASHDHDDDQDLHLGLGRHGRHVGGGSRTAAEGSGGSESGEPERELDLELRLGRRPRH</sequence>
<dbReference type="InterPro" id="IPR036236">
    <property type="entry name" value="Znf_C2H2_sf"/>
</dbReference>
<evidence type="ECO:0000259" key="10">
    <source>
        <dbReference type="PROSITE" id="PS50157"/>
    </source>
</evidence>
<feature type="compositionally biased region" description="Low complexity" evidence="9">
    <location>
        <begin position="97"/>
        <end position="111"/>
    </location>
</feature>
<evidence type="ECO:0000313" key="12">
    <source>
        <dbReference type="Proteomes" id="UP000636709"/>
    </source>
</evidence>
<evidence type="ECO:0000256" key="5">
    <source>
        <dbReference type="ARBA" id="ARBA00023015"/>
    </source>
</evidence>
<keyword evidence="12" id="KW-1185">Reference proteome</keyword>
<dbReference type="SUPFAM" id="SSF57667">
    <property type="entry name" value="beta-beta-alpha zinc fingers"/>
    <property type="match status" value="1"/>
</dbReference>
<organism evidence="11 12">
    <name type="scientific">Digitaria exilis</name>
    <dbReference type="NCBI Taxonomy" id="1010633"/>
    <lineage>
        <taxon>Eukaryota</taxon>
        <taxon>Viridiplantae</taxon>
        <taxon>Streptophyta</taxon>
        <taxon>Embryophyta</taxon>
        <taxon>Tracheophyta</taxon>
        <taxon>Spermatophyta</taxon>
        <taxon>Magnoliopsida</taxon>
        <taxon>Liliopsida</taxon>
        <taxon>Poales</taxon>
        <taxon>Poaceae</taxon>
        <taxon>PACMAD clade</taxon>
        <taxon>Panicoideae</taxon>
        <taxon>Panicodae</taxon>
        <taxon>Paniceae</taxon>
        <taxon>Anthephorinae</taxon>
        <taxon>Digitaria</taxon>
    </lineage>
</organism>
<keyword evidence="4" id="KW-0862">Zinc</keyword>
<dbReference type="PROSITE" id="PS00028">
    <property type="entry name" value="ZINC_FINGER_C2H2_1"/>
    <property type="match status" value="1"/>
</dbReference>
<name>A0A835AN24_9POAL</name>
<keyword evidence="3 8" id="KW-0863">Zinc-finger</keyword>
<dbReference type="InterPro" id="IPR052426">
    <property type="entry name" value="Plant_dev_regulator"/>
</dbReference>
<dbReference type="PANTHER" id="PTHR45801:SF87">
    <property type="entry name" value="OS03G0148900 PROTEIN"/>
    <property type="match status" value="1"/>
</dbReference>